<dbReference type="InterPro" id="IPR023346">
    <property type="entry name" value="Lysozyme-like_dom_sf"/>
</dbReference>
<dbReference type="PROSITE" id="PS51257">
    <property type="entry name" value="PROKAR_LIPOPROTEIN"/>
    <property type="match status" value="1"/>
</dbReference>
<evidence type="ECO:0008006" key="8">
    <source>
        <dbReference type="Google" id="ProtNLM"/>
    </source>
</evidence>
<dbReference type="Gene3D" id="1.10.530.10">
    <property type="match status" value="1"/>
</dbReference>
<dbReference type="SUPFAM" id="SSF53955">
    <property type="entry name" value="Lysozyme-like"/>
    <property type="match status" value="1"/>
</dbReference>
<evidence type="ECO:0000313" key="7">
    <source>
        <dbReference type="Proteomes" id="UP000075655"/>
    </source>
</evidence>
<feature type="chain" id="PRO_5007553912" description="Murein transglycosylase" evidence="3">
    <location>
        <begin position="24"/>
        <end position="419"/>
    </location>
</feature>
<name>A0A149RY27_GLUOY</name>
<comment type="caution">
    <text evidence="6">The sequence shown here is derived from an EMBL/GenBank/DDBJ whole genome shotgun (WGS) entry which is preliminary data.</text>
</comment>
<comment type="similarity">
    <text evidence="2">Belongs to the virb1 family.</text>
</comment>
<dbReference type="RefSeq" id="WP_062500623.1">
    <property type="nucleotide sequence ID" value="NZ_LHZG01000148.1"/>
</dbReference>
<dbReference type="PANTHER" id="PTHR37423:SF2">
    <property type="entry name" value="MEMBRANE-BOUND LYTIC MUREIN TRANSGLYCOSYLASE C"/>
    <property type="match status" value="1"/>
</dbReference>
<feature type="domain" description="SPOR" evidence="5">
    <location>
        <begin position="337"/>
        <end position="415"/>
    </location>
</feature>
<dbReference type="InterPro" id="IPR008258">
    <property type="entry name" value="Transglycosylase_SLT_dom_1"/>
</dbReference>
<protein>
    <recommendedName>
        <fullName evidence="8">Murein transglycosylase</fullName>
    </recommendedName>
</protein>
<dbReference type="Proteomes" id="UP000075655">
    <property type="component" value="Unassembled WGS sequence"/>
</dbReference>
<dbReference type="PANTHER" id="PTHR37423">
    <property type="entry name" value="SOLUBLE LYTIC MUREIN TRANSGLYCOSYLASE-RELATED"/>
    <property type="match status" value="1"/>
</dbReference>
<comment type="similarity">
    <text evidence="1">Belongs to the transglycosylase Slt family.</text>
</comment>
<dbReference type="PATRIC" id="fig|442.8.peg.2684"/>
<reference evidence="6 7" key="1">
    <citation type="submission" date="2015-06" db="EMBL/GenBank/DDBJ databases">
        <title>Improved classification and identification of acetic acid bacteria using matrix-assisted laser desorption/ionization time-of-flight mass spectrometry; Gluconobacter nephelii and Gluconobacter uchimurae are later heterotypic synonyms of Gluconobacter japonicus and Gluconobacter oxydans, respectively.</title>
        <authorList>
            <person name="Li L."/>
            <person name="Cleenwerck I."/>
            <person name="De Vuyst L."/>
            <person name="Vandamme P."/>
        </authorList>
    </citation>
    <scope>NUCLEOTIDE SEQUENCE [LARGE SCALE GENOMIC DNA]</scope>
    <source>
        <strain evidence="6 7">LMG 1676</strain>
    </source>
</reference>
<dbReference type="InterPro" id="IPR007730">
    <property type="entry name" value="SPOR-like_dom"/>
</dbReference>
<organism evidence="6 7">
    <name type="scientific">Gluconobacter oxydans</name>
    <name type="common">Gluconobacter suboxydans</name>
    <dbReference type="NCBI Taxonomy" id="442"/>
    <lineage>
        <taxon>Bacteria</taxon>
        <taxon>Pseudomonadati</taxon>
        <taxon>Pseudomonadota</taxon>
        <taxon>Alphaproteobacteria</taxon>
        <taxon>Acetobacterales</taxon>
        <taxon>Acetobacteraceae</taxon>
        <taxon>Gluconobacter</taxon>
    </lineage>
</organism>
<feature type="signal peptide" evidence="3">
    <location>
        <begin position="1"/>
        <end position="23"/>
    </location>
</feature>
<dbReference type="Pfam" id="PF01464">
    <property type="entry name" value="SLT"/>
    <property type="match status" value="1"/>
</dbReference>
<evidence type="ECO:0000259" key="5">
    <source>
        <dbReference type="Pfam" id="PF05036"/>
    </source>
</evidence>
<evidence type="ECO:0000313" key="6">
    <source>
        <dbReference type="EMBL" id="KXV19395.1"/>
    </source>
</evidence>
<gene>
    <name evidence="6" type="ORF">AD934_04750</name>
</gene>
<dbReference type="GO" id="GO:0042834">
    <property type="term" value="F:peptidoglycan binding"/>
    <property type="evidence" value="ECO:0007669"/>
    <property type="project" value="InterPro"/>
</dbReference>
<proteinExistence type="inferred from homology"/>
<evidence type="ECO:0000256" key="2">
    <source>
        <dbReference type="ARBA" id="ARBA00009387"/>
    </source>
</evidence>
<dbReference type="Pfam" id="PF05036">
    <property type="entry name" value="SPOR"/>
    <property type="match status" value="1"/>
</dbReference>
<dbReference type="EMBL" id="LHZG01000148">
    <property type="protein sequence ID" value="KXV19395.1"/>
    <property type="molecule type" value="Genomic_DNA"/>
</dbReference>
<evidence type="ECO:0000256" key="1">
    <source>
        <dbReference type="ARBA" id="ARBA00007734"/>
    </source>
</evidence>
<evidence type="ECO:0000256" key="3">
    <source>
        <dbReference type="SAM" id="SignalP"/>
    </source>
</evidence>
<dbReference type="AlphaFoldDB" id="A0A149RY27"/>
<keyword evidence="3" id="KW-0732">Signal</keyword>
<dbReference type="CDD" id="cd00254">
    <property type="entry name" value="LT-like"/>
    <property type="match status" value="1"/>
</dbReference>
<sequence length="419" mass="44126">MMLRKRRVFLQTGTIILSLAALAGCASQRSPYNRYYSSSGAYRAPGTASDPWGPYIIQAANRFSIPQDWIRAVIHQESGGHQFLDGRPITSHSGAMGLMQLMPQTYADMRSRYGLRSDPYEPHDNIMAGTGYISILARKYGAPAFLAAYNAGPQRLEDYLYEGRQLPNETVNYVASITPHLGTQVAMTGPLAAYATADQLNASQSGTALAGLAPAQTAPAPVMTASARSVGQVWASRHVTSAAAQTPIAAPSAVPCNPDDAYDPDVPCAVQPGSTPPLAAPSPTFVSRPAGDTLTIQEPVSSRPLPPAPAIPTPHTLPTQPTESTTMVVGYRRPGSYGPWAVQVGAFGSIGQAKFAATMARQAAFTSLQSARIEVHPTPSHGTTVWRARLTGISRVGAAQACSTLSGQGMACMAVPPGH</sequence>
<accession>A0A149RY27</accession>
<feature type="domain" description="Transglycosylase SLT" evidence="4">
    <location>
        <begin position="55"/>
        <end position="161"/>
    </location>
</feature>
<evidence type="ECO:0000259" key="4">
    <source>
        <dbReference type="Pfam" id="PF01464"/>
    </source>
</evidence>